<sequence>MKKVTIKDIAALVGTSPKTVSKALNNKPGVSQELRQKIKETAEKLNYVPNAFGRGLSGKPLRTIGIIIPENSNPFYSFVLKGVEQQATEAGYAIILCNSNEDLEREQHLIQVLMGKHVDGMIISPAQPGINHNIERLQRLKIPYTLINRTISNQCHPCVKARNADGAYLAGQYLIRKGHRNVVCLTRQYSVTAVEERLQGFRRAFEEQNIFFDEEGNVYRRCQDINVESAYVAMCSILKERKNFSAVFAFNDIIAFGAMKAIQEYHLRIPYDIAVMGFDNIMFSDISLVPLTTVNQNLPEIGISAVEVLLQQIHGEFIGHYRLMPEPYIVERKSV</sequence>
<dbReference type="InterPro" id="IPR010982">
    <property type="entry name" value="Lambda_DNA-bd_dom_sf"/>
</dbReference>
<comment type="caution">
    <text evidence="5">The sequence shown here is derived from an EMBL/GenBank/DDBJ whole genome shotgun (WGS) entry which is preliminary data.</text>
</comment>
<dbReference type="Gene3D" id="1.10.260.40">
    <property type="entry name" value="lambda repressor-like DNA-binding domains"/>
    <property type="match status" value="1"/>
</dbReference>
<dbReference type="CDD" id="cd06267">
    <property type="entry name" value="PBP1_LacI_sugar_binding-like"/>
    <property type="match status" value="1"/>
</dbReference>
<keyword evidence="3" id="KW-0804">Transcription</keyword>
<name>A0A2G6KM79_9BACT</name>
<dbReference type="InterPro" id="IPR000843">
    <property type="entry name" value="HTH_LacI"/>
</dbReference>
<evidence type="ECO:0000313" key="6">
    <source>
        <dbReference type="Proteomes" id="UP000230821"/>
    </source>
</evidence>
<dbReference type="Pfam" id="PF00356">
    <property type="entry name" value="LacI"/>
    <property type="match status" value="1"/>
</dbReference>
<dbReference type="EMBL" id="PDSK01000024">
    <property type="protein sequence ID" value="PIE36152.1"/>
    <property type="molecule type" value="Genomic_DNA"/>
</dbReference>
<organism evidence="5 6">
    <name type="scientific">candidate division KSB3 bacterium</name>
    <dbReference type="NCBI Taxonomy" id="2044937"/>
    <lineage>
        <taxon>Bacteria</taxon>
        <taxon>candidate division KSB3</taxon>
    </lineage>
</organism>
<evidence type="ECO:0000259" key="4">
    <source>
        <dbReference type="PROSITE" id="PS50932"/>
    </source>
</evidence>
<dbReference type="CDD" id="cd01392">
    <property type="entry name" value="HTH_LacI"/>
    <property type="match status" value="1"/>
</dbReference>
<dbReference type="GO" id="GO:0003700">
    <property type="term" value="F:DNA-binding transcription factor activity"/>
    <property type="evidence" value="ECO:0007669"/>
    <property type="project" value="TreeGrafter"/>
</dbReference>
<gene>
    <name evidence="5" type="ORF">CSA56_01340</name>
</gene>
<evidence type="ECO:0000256" key="1">
    <source>
        <dbReference type="ARBA" id="ARBA00023015"/>
    </source>
</evidence>
<dbReference type="Gene3D" id="3.40.50.2300">
    <property type="match status" value="2"/>
</dbReference>
<dbReference type="SUPFAM" id="SSF53822">
    <property type="entry name" value="Periplasmic binding protein-like I"/>
    <property type="match status" value="1"/>
</dbReference>
<evidence type="ECO:0000256" key="2">
    <source>
        <dbReference type="ARBA" id="ARBA00023125"/>
    </source>
</evidence>
<dbReference type="PANTHER" id="PTHR30146">
    <property type="entry name" value="LACI-RELATED TRANSCRIPTIONAL REPRESSOR"/>
    <property type="match status" value="1"/>
</dbReference>
<keyword evidence="2" id="KW-0238">DNA-binding</keyword>
<proteinExistence type="predicted"/>
<dbReference type="Pfam" id="PF00532">
    <property type="entry name" value="Peripla_BP_1"/>
    <property type="match status" value="1"/>
</dbReference>
<keyword evidence="1" id="KW-0805">Transcription regulation</keyword>
<dbReference type="InterPro" id="IPR001761">
    <property type="entry name" value="Peripla_BP/Lac1_sug-bd_dom"/>
</dbReference>
<dbReference type="PROSITE" id="PS50932">
    <property type="entry name" value="HTH_LACI_2"/>
    <property type="match status" value="1"/>
</dbReference>
<dbReference type="InterPro" id="IPR028082">
    <property type="entry name" value="Peripla_BP_I"/>
</dbReference>
<dbReference type="Proteomes" id="UP000230821">
    <property type="component" value="Unassembled WGS sequence"/>
</dbReference>
<evidence type="ECO:0000313" key="5">
    <source>
        <dbReference type="EMBL" id="PIE36152.1"/>
    </source>
</evidence>
<feature type="domain" description="HTH lacI-type" evidence="4">
    <location>
        <begin position="4"/>
        <end position="58"/>
    </location>
</feature>
<accession>A0A2G6KM79</accession>
<dbReference type="AlphaFoldDB" id="A0A2G6KM79"/>
<dbReference type="SUPFAM" id="SSF47413">
    <property type="entry name" value="lambda repressor-like DNA-binding domains"/>
    <property type="match status" value="1"/>
</dbReference>
<dbReference type="SMART" id="SM00354">
    <property type="entry name" value="HTH_LACI"/>
    <property type="match status" value="1"/>
</dbReference>
<protein>
    <submittedName>
        <fullName evidence="5">LacI family transcriptional regulator</fullName>
    </submittedName>
</protein>
<dbReference type="PANTHER" id="PTHR30146:SF109">
    <property type="entry name" value="HTH-TYPE TRANSCRIPTIONAL REGULATOR GALS"/>
    <property type="match status" value="1"/>
</dbReference>
<evidence type="ECO:0000256" key="3">
    <source>
        <dbReference type="ARBA" id="ARBA00023163"/>
    </source>
</evidence>
<dbReference type="GO" id="GO:0000976">
    <property type="term" value="F:transcription cis-regulatory region binding"/>
    <property type="evidence" value="ECO:0007669"/>
    <property type="project" value="TreeGrafter"/>
</dbReference>
<reference evidence="5 6" key="1">
    <citation type="submission" date="2017-10" db="EMBL/GenBank/DDBJ databases">
        <title>Novel microbial diversity and functional potential in the marine mammal oral microbiome.</title>
        <authorList>
            <person name="Dudek N.K."/>
            <person name="Sun C.L."/>
            <person name="Burstein D."/>
            <person name="Kantor R.S."/>
            <person name="Aliaga Goltsman D.S."/>
            <person name="Bik E.M."/>
            <person name="Thomas B.C."/>
            <person name="Banfield J.F."/>
            <person name="Relman D.A."/>
        </authorList>
    </citation>
    <scope>NUCLEOTIDE SEQUENCE [LARGE SCALE GENOMIC DNA]</scope>
    <source>
        <strain evidence="5">DOLJORAL78_47_16</strain>
    </source>
</reference>